<dbReference type="OrthoDB" id="9811390at2"/>
<comment type="caution">
    <text evidence="1">The sequence shown here is derived from an EMBL/GenBank/DDBJ whole genome shotgun (WGS) entry which is preliminary data.</text>
</comment>
<evidence type="ECO:0000313" key="4">
    <source>
        <dbReference type="Proteomes" id="UP001341297"/>
    </source>
</evidence>
<evidence type="ECO:0000313" key="2">
    <source>
        <dbReference type="EMBL" id="MEC0483548.1"/>
    </source>
</evidence>
<dbReference type="PATRIC" id="fig|1664069.3.peg.4151"/>
<dbReference type="EMBL" id="JARRTL010000006">
    <property type="protein sequence ID" value="MEC0483548.1"/>
    <property type="molecule type" value="Genomic_DNA"/>
</dbReference>
<protein>
    <submittedName>
        <fullName evidence="2">DUF370 domain-containing protein</fullName>
    </submittedName>
</protein>
<dbReference type="RefSeq" id="WP_048353833.1">
    <property type="nucleotide sequence ID" value="NZ_CP023481.1"/>
</dbReference>
<proteinExistence type="predicted"/>
<evidence type="ECO:0000313" key="1">
    <source>
        <dbReference type="EMBL" id="KRT89887.1"/>
    </source>
</evidence>
<organism evidence="1 3">
    <name type="scientific">Bacillus glycinifermentans</name>
    <dbReference type="NCBI Taxonomy" id="1664069"/>
    <lineage>
        <taxon>Bacteria</taxon>
        <taxon>Bacillati</taxon>
        <taxon>Bacillota</taxon>
        <taxon>Bacilli</taxon>
        <taxon>Bacillales</taxon>
        <taxon>Bacillaceae</taxon>
        <taxon>Bacillus</taxon>
    </lineage>
</organism>
<dbReference type="Proteomes" id="UP000036168">
    <property type="component" value="Unassembled WGS sequence"/>
</dbReference>
<name>A0A0J6EFI3_9BACI</name>
<reference evidence="2 4" key="3">
    <citation type="submission" date="2023-03" db="EMBL/GenBank/DDBJ databases">
        <title>Agriculturally important microbes genome sequencing.</title>
        <authorList>
            <person name="Dunlap C."/>
        </authorList>
    </citation>
    <scope>NUCLEOTIDE SEQUENCE [LARGE SCALE GENOMIC DNA]</scope>
    <source>
        <strain evidence="2 4">CBP-3203</strain>
    </source>
</reference>
<dbReference type="Proteomes" id="UP001341297">
    <property type="component" value="Unassembled WGS sequence"/>
</dbReference>
<keyword evidence="4" id="KW-1185">Reference proteome</keyword>
<accession>A0A0J6EFI3</accession>
<reference evidence="1" key="2">
    <citation type="submission" date="2015-10" db="EMBL/GenBank/DDBJ databases">
        <authorList>
            <person name="Gilbert D.G."/>
        </authorList>
    </citation>
    <scope>NUCLEOTIDE SEQUENCE</scope>
    <source>
        <strain evidence="1">GO-13</strain>
    </source>
</reference>
<dbReference type="NCBIfam" id="NF046065">
    <property type="entry name" value="MtxRegRemB"/>
    <property type="match status" value="1"/>
</dbReference>
<dbReference type="EMBL" id="LECW02000045">
    <property type="protein sequence ID" value="KRT89887.1"/>
    <property type="molecule type" value="Genomic_DNA"/>
</dbReference>
<dbReference type="AlphaFoldDB" id="A0A0J6EFI3"/>
<dbReference type="Pfam" id="PF04025">
    <property type="entry name" value="RemA-like"/>
    <property type="match status" value="1"/>
</dbReference>
<dbReference type="InterPro" id="IPR007169">
    <property type="entry name" value="RemA-like"/>
</dbReference>
<reference evidence="1 3" key="1">
    <citation type="journal article" date="2015" name="Int. J. Syst. Evol. Microbiol.">
        <title>Bacillus glycinifermentans sp. nov., isolated from fermented soybean paste.</title>
        <authorList>
            <person name="Kim S.J."/>
            <person name="Dunlap C.A."/>
            <person name="Kwon S.W."/>
            <person name="Rooney A.P."/>
        </authorList>
    </citation>
    <scope>NUCLEOTIDE SEQUENCE [LARGE SCALE GENOMIC DNA]</scope>
    <source>
        <strain evidence="1 3">GO-13</strain>
    </source>
</reference>
<sequence>MYIHLGDDFVVSTREIVAIFDYKAKTSPIVEEFLTKQSKRIISSSSTPKSIVVTVQTIYFSPLASGTLKKRAQSKPEIDS</sequence>
<gene>
    <name evidence="1" type="ORF">AB447_204620</name>
    <name evidence="2" type="ORF">P8828_01575</name>
</gene>
<evidence type="ECO:0000313" key="3">
    <source>
        <dbReference type="Proteomes" id="UP000036168"/>
    </source>
</evidence>
<accession>A0A0J6HDG0</accession>